<dbReference type="PANTHER" id="PTHR32071">
    <property type="entry name" value="TRANSCRIPTIONAL REGULATORY PROTEIN"/>
    <property type="match status" value="1"/>
</dbReference>
<dbReference type="PRINTS" id="PR01590">
    <property type="entry name" value="HTHFIS"/>
</dbReference>
<evidence type="ECO:0000256" key="6">
    <source>
        <dbReference type="ARBA" id="ARBA00023125"/>
    </source>
</evidence>
<dbReference type="GO" id="GO:0006355">
    <property type="term" value="P:regulation of DNA-templated transcription"/>
    <property type="evidence" value="ECO:0007669"/>
    <property type="project" value="InterPro"/>
</dbReference>
<dbReference type="Gene3D" id="1.10.10.60">
    <property type="entry name" value="Homeodomain-like"/>
    <property type="match status" value="1"/>
</dbReference>
<dbReference type="Gene3D" id="3.40.50.2300">
    <property type="match status" value="1"/>
</dbReference>
<dbReference type="RefSeq" id="WP_183347903.1">
    <property type="nucleotide sequence ID" value="NZ_JACHEO010000001.1"/>
</dbReference>
<keyword evidence="4" id="KW-0902">Two-component regulatory system</keyword>
<feature type="domain" description="Response regulatory" evidence="11">
    <location>
        <begin position="9"/>
        <end position="123"/>
    </location>
</feature>
<dbReference type="FunFam" id="3.40.50.2300:FF:000018">
    <property type="entry name" value="DNA-binding transcriptional regulator NtrC"/>
    <property type="match status" value="1"/>
</dbReference>
<dbReference type="EMBL" id="JACHEO010000001">
    <property type="protein sequence ID" value="MBB5346774.1"/>
    <property type="molecule type" value="Genomic_DNA"/>
</dbReference>
<keyword evidence="6" id="KW-0238">DNA-binding</keyword>
<dbReference type="InterPro" id="IPR027417">
    <property type="entry name" value="P-loop_NTPase"/>
</dbReference>
<dbReference type="InterPro" id="IPR001789">
    <property type="entry name" value="Sig_transdc_resp-reg_receiver"/>
</dbReference>
<feature type="domain" description="Sigma-54 factor interaction" evidence="10">
    <location>
        <begin position="151"/>
        <end position="380"/>
    </location>
</feature>
<dbReference type="GO" id="GO:0000160">
    <property type="term" value="P:phosphorelay signal transduction system"/>
    <property type="evidence" value="ECO:0007669"/>
    <property type="project" value="UniProtKB-KW"/>
</dbReference>
<dbReference type="Pfam" id="PF00072">
    <property type="entry name" value="Response_reg"/>
    <property type="match status" value="1"/>
</dbReference>
<protein>
    <submittedName>
        <fullName evidence="12">Two-component system response regulator AtoC</fullName>
    </submittedName>
</protein>
<dbReference type="PROSITE" id="PS00676">
    <property type="entry name" value="SIGMA54_INTERACT_2"/>
    <property type="match status" value="1"/>
</dbReference>
<keyword evidence="2" id="KW-0547">Nucleotide-binding</keyword>
<dbReference type="Pfam" id="PF25601">
    <property type="entry name" value="AAA_lid_14"/>
    <property type="match status" value="1"/>
</dbReference>
<evidence type="ECO:0000256" key="9">
    <source>
        <dbReference type="SAM" id="Coils"/>
    </source>
</evidence>
<gene>
    <name evidence="12" type="ORF">HNQ81_000481</name>
</gene>
<evidence type="ECO:0000259" key="10">
    <source>
        <dbReference type="PROSITE" id="PS50045"/>
    </source>
</evidence>
<proteinExistence type="predicted"/>
<dbReference type="InterPro" id="IPR058031">
    <property type="entry name" value="AAA_lid_NorR"/>
</dbReference>
<keyword evidence="13" id="KW-1185">Reference proteome</keyword>
<sequence length="463" mass="51895">MNTIEFPHTLLIVDDEENMRHMLQALVGRHGYAVETAADGTQALQLLAGRHFDFILCDVRMPVMDGIAFLAAARDHLERTTVIMMSAYGSIDTAIEAMKAGAYDFISKPFKADEVIMALRKAEEREALRQENQQLRREIEAMRGQGGFARIITANPEMQAVLKLAAKAARYDSTVLITGESGTGKELVARGIHDASPRRDQPFIAINCGGIPENLLESELFGYLKGAFTGADRSHRGLFEEAEGGTLLLDEIGELPLSLQVKLLRVLQEREIRPLGASACRRIDVRILAATARDLAAEVQQGRFREDLYFRLNVIQIVLPPLRRRRSDIPLLCRHFLEKVRIDMDIEITRVMPEVMELFDRYDWPGNVRELENIIHRGAVIADDRTIRVEHLPPYMRDLRPPATCLDDLPGFSLKQAQEAIEAKLIAGALHETGGNRVQAAKLLEISYPSLLSKIKKYGIELG</sequence>
<evidence type="ECO:0000256" key="4">
    <source>
        <dbReference type="ARBA" id="ARBA00023012"/>
    </source>
</evidence>
<dbReference type="PROSITE" id="PS50045">
    <property type="entry name" value="SIGMA54_INTERACT_4"/>
    <property type="match status" value="1"/>
</dbReference>
<dbReference type="Gene3D" id="1.10.8.60">
    <property type="match status" value="1"/>
</dbReference>
<dbReference type="InterPro" id="IPR025944">
    <property type="entry name" value="Sigma_54_int_dom_CS"/>
</dbReference>
<dbReference type="Pfam" id="PF02954">
    <property type="entry name" value="HTH_8"/>
    <property type="match status" value="1"/>
</dbReference>
<keyword evidence="3" id="KW-0067">ATP-binding</keyword>
<dbReference type="GO" id="GO:0005524">
    <property type="term" value="F:ATP binding"/>
    <property type="evidence" value="ECO:0007669"/>
    <property type="project" value="UniProtKB-KW"/>
</dbReference>
<evidence type="ECO:0000256" key="5">
    <source>
        <dbReference type="ARBA" id="ARBA00023015"/>
    </source>
</evidence>
<dbReference type="SMART" id="SM00382">
    <property type="entry name" value="AAA"/>
    <property type="match status" value="1"/>
</dbReference>
<dbReference type="SUPFAM" id="SSF52172">
    <property type="entry name" value="CheY-like"/>
    <property type="match status" value="1"/>
</dbReference>
<dbReference type="Pfam" id="PF00158">
    <property type="entry name" value="Sigma54_activat"/>
    <property type="match status" value="1"/>
</dbReference>
<evidence type="ECO:0000256" key="7">
    <source>
        <dbReference type="ARBA" id="ARBA00023163"/>
    </source>
</evidence>
<dbReference type="CDD" id="cd00009">
    <property type="entry name" value="AAA"/>
    <property type="match status" value="1"/>
</dbReference>
<feature type="coiled-coil region" evidence="9">
    <location>
        <begin position="118"/>
        <end position="145"/>
    </location>
</feature>
<dbReference type="SUPFAM" id="SSF52540">
    <property type="entry name" value="P-loop containing nucleoside triphosphate hydrolases"/>
    <property type="match status" value="1"/>
</dbReference>
<evidence type="ECO:0000259" key="11">
    <source>
        <dbReference type="PROSITE" id="PS50110"/>
    </source>
</evidence>
<name>A0A840UTR3_9BACT</name>
<dbReference type="InterPro" id="IPR003593">
    <property type="entry name" value="AAA+_ATPase"/>
</dbReference>
<dbReference type="GO" id="GO:0043565">
    <property type="term" value="F:sequence-specific DNA binding"/>
    <property type="evidence" value="ECO:0007669"/>
    <property type="project" value="InterPro"/>
</dbReference>
<dbReference type="Proteomes" id="UP000539642">
    <property type="component" value="Unassembled WGS sequence"/>
</dbReference>
<dbReference type="FunFam" id="3.40.50.300:FF:000006">
    <property type="entry name" value="DNA-binding transcriptional regulator NtrC"/>
    <property type="match status" value="1"/>
</dbReference>
<evidence type="ECO:0000256" key="2">
    <source>
        <dbReference type="ARBA" id="ARBA00022741"/>
    </source>
</evidence>
<dbReference type="InterPro" id="IPR025943">
    <property type="entry name" value="Sigma_54_int_dom_ATP-bd_2"/>
</dbReference>
<keyword evidence="5" id="KW-0805">Transcription regulation</keyword>
<organism evidence="12 13">
    <name type="scientific">Desulfoprunum benzoelyticum</name>
    <dbReference type="NCBI Taxonomy" id="1506996"/>
    <lineage>
        <taxon>Bacteria</taxon>
        <taxon>Pseudomonadati</taxon>
        <taxon>Thermodesulfobacteriota</taxon>
        <taxon>Desulfobulbia</taxon>
        <taxon>Desulfobulbales</taxon>
        <taxon>Desulfobulbaceae</taxon>
        <taxon>Desulfoprunum</taxon>
    </lineage>
</organism>
<dbReference type="SUPFAM" id="SSF46689">
    <property type="entry name" value="Homeodomain-like"/>
    <property type="match status" value="1"/>
</dbReference>
<evidence type="ECO:0000256" key="3">
    <source>
        <dbReference type="ARBA" id="ARBA00022840"/>
    </source>
</evidence>
<dbReference type="PROSITE" id="PS00675">
    <property type="entry name" value="SIGMA54_INTERACT_1"/>
    <property type="match status" value="1"/>
</dbReference>
<dbReference type="PROSITE" id="PS50110">
    <property type="entry name" value="RESPONSE_REGULATORY"/>
    <property type="match status" value="1"/>
</dbReference>
<accession>A0A840UTR3</accession>
<keyword evidence="7" id="KW-0804">Transcription</keyword>
<dbReference type="Gene3D" id="3.40.50.300">
    <property type="entry name" value="P-loop containing nucleotide triphosphate hydrolases"/>
    <property type="match status" value="1"/>
</dbReference>
<evidence type="ECO:0000313" key="12">
    <source>
        <dbReference type="EMBL" id="MBB5346774.1"/>
    </source>
</evidence>
<comment type="caution">
    <text evidence="12">The sequence shown here is derived from an EMBL/GenBank/DDBJ whole genome shotgun (WGS) entry which is preliminary data.</text>
</comment>
<dbReference type="InterPro" id="IPR025662">
    <property type="entry name" value="Sigma_54_int_dom_ATP-bd_1"/>
</dbReference>
<dbReference type="InterPro" id="IPR002078">
    <property type="entry name" value="Sigma_54_int"/>
</dbReference>
<dbReference type="InterPro" id="IPR009057">
    <property type="entry name" value="Homeodomain-like_sf"/>
</dbReference>
<evidence type="ECO:0000313" key="13">
    <source>
        <dbReference type="Proteomes" id="UP000539642"/>
    </source>
</evidence>
<evidence type="ECO:0000256" key="8">
    <source>
        <dbReference type="PROSITE-ProRule" id="PRU00169"/>
    </source>
</evidence>
<evidence type="ECO:0000256" key="1">
    <source>
        <dbReference type="ARBA" id="ARBA00022553"/>
    </source>
</evidence>
<keyword evidence="9" id="KW-0175">Coiled coil</keyword>
<reference evidence="12 13" key="1">
    <citation type="submission" date="2020-08" db="EMBL/GenBank/DDBJ databases">
        <title>Genomic Encyclopedia of Type Strains, Phase IV (KMG-IV): sequencing the most valuable type-strain genomes for metagenomic binning, comparative biology and taxonomic classification.</title>
        <authorList>
            <person name="Goeker M."/>
        </authorList>
    </citation>
    <scope>NUCLEOTIDE SEQUENCE [LARGE SCALE GENOMIC DNA]</scope>
    <source>
        <strain evidence="12 13">DSM 28570</strain>
    </source>
</reference>
<dbReference type="PROSITE" id="PS00688">
    <property type="entry name" value="SIGMA54_INTERACT_3"/>
    <property type="match status" value="1"/>
</dbReference>
<dbReference type="SMART" id="SM00448">
    <property type="entry name" value="REC"/>
    <property type="match status" value="1"/>
</dbReference>
<dbReference type="PANTHER" id="PTHR32071:SF113">
    <property type="entry name" value="ALGINATE BIOSYNTHESIS TRANSCRIPTIONAL REGULATORY PROTEIN ALGB"/>
    <property type="match status" value="1"/>
</dbReference>
<dbReference type="AlphaFoldDB" id="A0A840UTR3"/>
<keyword evidence="1 8" id="KW-0597">Phosphoprotein</keyword>
<dbReference type="InterPro" id="IPR002197">
    <property type="entry name" value="HTH_Fis"/>
</dbReference>
<feature type="modified residue" description="4-aspartylphosphate" evidence="8">
    <location>
        <position position="58"/>
    </location>
</feature>
<dbReference type="InterPro" id="IPR011006">
    <property type="entry name" value="CheY-like_superfamily"/>
</dbReference>